<dbReference type="STRING" id="1236976.JCM16418_4607"/>
<evidence type="ECO:0000313" key="10">
    <source>
        <dbReference type="Proteomes" id="UP000019364"/>
    </source>
</evidence>
<evidence type="ECO:0000256" key="4">
    <source>
        <dbReference type="ARBA" id="ARBA00022544"/>
    </source>
</evidence>
<keyword evidence="5 8" id="KW-0812">Transmembrane</keyword>
<feature type="transmembrane region" description="Helical" evidence="8">
    <location>
        <begin position="334"/>
        <end position="354"/>
    </location>
</feature>
<dbReference type="PANTHER" id="PTHR34975:SF2">
    <property type="entry name" value="SPORE GERMINATION PROTEIN A2"/>
    <property type="match status" value="1"/>
</dbReference>
<dbReference type="OrthoDB" id="2663238at2"/>
<dbReference type="GO" id="GO:0009847">
    <property type="term" value="P:spore germination"/>
    <property type="evidence" value="ECO:0007669"/>
    <property type="project" value="InterPro"/>
</dbReference>
<dbReference type="PANTHER" id="PTHR34975">
    <property type="entry name" value="SPORE GERMINATION PROTEIN A2"/>
    <property type="match status" value="1"/>
</dbReference>
<proteinExistence type="inferred from homology"/>
<evidence type="ECO:0000256" key="1">
    <source>
        <dbReference type="ARBA" id="ARBA00004141"/>
    </source>
</evidence>
<feature type="transmembrane region" description="Helical" evidence="8">
    <location>
        <begin position="114"/>
        <end position="131"/>
    </location>
</feature>
<dbReference type="InterPro" id="IPR004761">
    <property type="entry name" value="Spore_GerAB"/>
</dbReference>
<comment type="caution">
    <text evidence="9">The sequence shown here is derived from an EMBL/GenBank/DDBJ whole genome shotgun (WGS) entry which is preliminary data.</text>
</comment>
<evidence type="ECO:0000256" key="7">
    <source>
        <dbReference type="ARBA" id="ARBA00023136"/>
    </source>
</evidence>
<reference evidence="9 10" key="1">
    <citation type="journal article" date="2014" name="Genome Announc.">
        <title>Draft Genome Sequence of Paenibacillus pini JCM 16418T, Isolated from the Rhizosphere of Pine Tree.</title>
        <authorList>
            <person name="Yuki M."/>
            <person name="Oshima K."/>
            <person name="Suda W."/>
            <person name="Oshida Y."/>
            <person name="Kitamura K."/>
            <person name="Iida Y."/>
            <person name="Hattori M."/>
            <person name="Ohkuma M."/>
        </authorList>
    </citation>
    <scope>NUCLEOTIDE SEQUENCE [LARGE SCALE GENOMIC DNA]</scope>
    <source>
        <strain evidence="9 10">JCM 16418</strain>
    </source>
</reference>
<accession>W7Z7M4</accession>
<dbReference type="Proteomes" id="UP000019364">
    <property type="component" value="Unassembled WGS sequence"/>
</dbReference>
<protein>
    <submittedName>
        <fullName evidence="9">Spore germination protein</fullName>
    </submittedName>
</protein>
<feature type="transmembrane region" description="Helical" evidence="8">
    <location>
        <begin position="180"/>
        <end position="205"/>
    </location>
</feature>
<evidence type="ECO:0000256" key="6">
    <source>
        <dbReference type="ARBA" id="ARBA00022989"/>
    </source>
</evidence>
<keyword evidence="4" id="KW-0309">Germination</keyword>
<dbReference type="AlphaFoldDB" id="W7Z7M4"/>
<dbReference type="Pfam" id="PF03845">
    <property type="entry name" value="Spore_permease"/>
    <property type="match status" value="1"/>
</dbReference>
<evidence type="ECO:0000256" key="2">
    <source>
        <dbReference type="ARBA" id="ARBA00007998"/>
    </source>
</evidence>
<organism evidence="9 10">
    <name type="scientific">Paenibacillus pini JCM 16418</name>
    <dbReference type="NCBI Taxonomy" id="1236976"/>
    <lineage>
        <taxon>Bacteria</taxon>
        <taxon>Bacillati</taxon>
        <taxon>Bacillota</taxon>
        <taxon>Bacilli</taxon>
        <taxon>Bacillales</taxon>
        <taxon>Paenibacillaceae</taxon>
        <taxon>Paenibacillus</taxon>
    </lineage>
</organism>
<evidence type="ECO:0000256" key="3">
    <source>
        <dbReference type="ARBA" id="ARBA00022448"/>
    </source>
</evidence>
<feature type="transmembrane region" description="Helical" evidence="8">
    <location>
        <begin position="36"/>
        <end position="58"/>
    </location>
</feature>
<feature type="transmembrane region" description="Helical" evidence="8">
    <location>
        <begin position="12"/>
        <end position="30"/>
    </location>
</feature>
<feature type="transmembrane region" description="Helical" evidence="8">
    <location>
        <begin position="78"/>
        <end position="99"/>
    </location>
</feature>
<evidence type="ECO:0000256" key="5">
    <source>
        <dbReference type="ARBA" id="ARBA00022692"/>
    </source>
</evidence>
<evidence type="ECO:0000256" key="8">
    <source>
        <dbReference type="SAM" id="Phobius"/>
    </source>
</evidence>
<keyword evidence="6 8" id="KW-1133">Transmembrane helix</keyword>
<evidence type="ECO:0000313" key="9">
    <source>
        <dbReference type="EMBL" id="GAF10404.1"/>
    </source>
</evidence>
<comment type="subcellular location">
    <subcellularLocation>
        <location evidence="1">Membrane</location>
        <topology evidence="1">Multi-pass membrane protein</topology>
    </subcellularLocation>
</comment>
<gene>
    <name evidence="9" type="ORF">JCM16418_4607</name>
</gene>
<feature type="transmembrane region" description="Helical" evidence="8">
    <location>
        <begin position="138"/>
        <end position="160"/>
    </location>
</feature>
<keyword evidence="10" id="KW-1185">Reference proteome</keyword>
<dbReference type="EMBL" id="BAVZ01000023">
    <property type="protein sequence ID" value="GAF10404.1"/>
    <property type="molecule type" value="Genomic_DNA"/>
</dbReference>
<keyword evidence="3" id="KW-0813">Transport</keyword>
<name>W7Z7M4_9BACL</name>
<dbReference type="RefSeq" id="WP_036652777.1">
    <property type="nucleotide sequence ID" value="NZ_BAVZ01000023.1"/>
</dbReference>
<feature type="transmembrane region" description="Helical" evidence="8">
    <location>
        <begin position="304"/>
        <end position="322"/>
    </location>
</feature>
<keyword evidence="7 8" id="KW-0472">Membrane</keyword>
<dbReference type="eggNOG" id="COG0814">
    <property type="taxonomic scope" value="Bacteria"/>
</dbReference>
<comment type="similarity">
    <text evidence="2">Belongs to the amino acid-polyamine-organocation (APC) superfamily. Spore germination protein (SGP) (TC 2.A.3.9) family.</text>
</comment>
<dbReference type="NCBIfam" id="TIGR00912">
    <property type="entry name" value="2A0309"/>
    <property type="match status" value="1"/>
</dbReference>
<feature type="transmembrane region" description="Helical" evidence="8">
    <location>
        <begin position="268"/>
        <end position="292"/>
    </location>
</feature>
<dbReference type="GO" id="GO:0016020">
    <property type="term" value="C:membrane"/>
    <property type="evidence" value="ECO:0007669"/>
    <property type="project" value="UniProtKB-SubCell"/>
</dbReference>
<feature type="transmembrane region" description="Helical" evidence="8">
    <location>
        <begin position="217"/>
        <end position="238"/>
    </location>
</feature>
<sequence>MAKINQLQIYMLYSLYLFTSTIGFLIGPIIKKSHYSSWVSIFIGAILGLILTYGSFLLAMRRPTQFFSSYGKKIMGRWIHYPLMVFMIFAILCIAAFILRELQDLVIQVYLPDTPQWAVSSLFGICIAYAVRSGIESIFRAAQGIFFFTIAGILFIPFIVSKEINYDMAIAFLNHMELAGITNGSFLIASLFGEMAFIVFVMPYIISNEKTMKSLTWATITSIFIILANLLPVILVFGPELPSNLTYPEFELLRFAKTSTFLENLDPLLIAIWLSSLFIKISLLIFAATAGLTHIFSLKDHKPFSFVITALVVGLSLTIVRTQTELNHLLEHGWIPFVLISETIPLFYLLVDWLRSLLVKRS</sequence>